<dbReference type="GO" id="GO:0035556">
    <property type="term" value="P:intracellular signal transduction"/>
    <property type="evidence" value="ECO:0007669"/>
    <property type="project" value="InterPro"/>
</dbReference>
<evidence type="ECO:0000256" key="1">
    <source>
        <dbReference type="ARBA" id="ARBA00022786"/>
    </source>
</evidence>
<dbReference type="RefSeq" id="XP_020906282.1">
    <property type="nucleotide sequence ID" value="XM_021050623.2"/>
</dbReference>
<dbReference type="SMART" id="SM00969">
    <property type="entry name" value="SOCS_box"/>
    <property type="match status" value="1"/>
</dbReference>
<evidence type="ECO:0000313" key="5">
    <source>
        <dbReference type="Proteomes" id="UP000887567"/>
    </source>
</evidence>
<dbReference type="OMA" id="VRYHYQY"/>
<feature type="domain" description="SOCS box" evidence="3">
    <location>
        <begin position="426"/>
        <end position="462"/>
    </location>
</feature>
<feature type="repeat" description="WD" evidence="2">
    <location>
        <begin position="395"/>
        <end position="429"/>
    </location>
</feature>
<evidence type="ECO:0000313" key="4">
    <source>
        <dbReference type="EnsemblMetazoa" id="XP_020906282.1"/>
    </source>
</evidence>
<sequence length="462" mass="51882">MGLAISKLCFHGRIEEDCCFSDKKYKRFYSKNGHQPYQVVMQLTGDGFAGGTSPFHVNEHVSVRYHYQYQCIFAPNDDSTIIYGVTIEQSHNQCSDDTRNDSSSTKNERFKLFKRCWDLSSQNTTTVARHSTITSGPWSVASNGKYICSQAMKLWREEDVFISRGDDVESDAVCCGFEGIVNEFRKLYPQTCPFSPDGTKVACTFESNNNGLQLAILHPSSMDIIHIIKASKECKGIKGTVASMTFSPDSAYLAVVSSKGQVYILRSSGLKLRHALNSEQVIYPLETLDPSINEPSSLEFDPRYDNKVFATCTFYRSLVKIWAVVKNEQRTCIATLYSIHFPRVVNVIKYSTEGDVLAVGCNEGVITCINTNDGTAVFDLNTTNQSPEFRSNAGIYHLSFSRTSEQLAASYSDGHIRVWQIPSDINLQHSCRVVINASVPESKVMQLPLPNKLKRYLLYKCF</sequence>
<dbReference type="PANTHER" id="PTHR15622">
    <property type="entry name" value="WD40 REPEAT PROTEIN"/>
    <property type="match status" value="1"/>
</dbReference>
<dbReference type="PROSITE" id="PS50082">
    <property type="entry name" value="WD_REPEATS_2"/>
    <property type="match status" value="1"/>
</dbReference>
<dbReference type="Pfam" id="PF00400">
    <property type="entry name" value="WD40"/>
    <property type="match status" value="1"/>
</dbReference>
<dbReference type="OrthoDB" id="2013972at2759"/>
<dbReference type="SMART" id="SM00253">
    <property type="entry name" value="SOCS"/>
    <property type="match status" value="1"/>
</dbReference>
<dbReference type="Gene3D" id="1.10.750.20">
    <property type="entry name" value="SOCS box"/>
    <property type="match status" value="1"/>
</dbReference>
<dbReference type="SUPFAM" id="SSF158235">
    <property type="entry name" value="SOCS box-like"/>
    <property type="match status" value="1"/>
</dbReference>
<keyword evidence="1" id="KW-0833">Ubl conjugation pathway</keyword>
<dbReference type="EnsemblMetazoa" id="XM_021050623.2">
    <property type="protein sequence ID" value="XP_020906282.1"/>
    <property type="gene ID" value="LOC110244418"/>
</dbReference>
<dbReference type="PANTHER" id="PTHR15622:SF2">
    <property type="entry name" value="U4_U6 SMALL NUCLEAR RIBONUCLEOPROTEIN PRP4"/>
    <property type="match status" value="1"/>
</dbReference>
<evidence type="ECO:0000259" key="3">
    <source>
        <dbReference type="PROSITE" id="PS50225"/>
    </source>
</evidence>
<dbReference type="KEGG" id="epa:110244418"/>
<protein>
    <recommendedName>
        <fullName evidence="3">SOCS box domain-containing protein</fullName>
    </recommendedName>
</protein>
<dbReference type="InterPro" id="IPR001496">
    <property type="entry name" value="SOCS_box"/>
</dbReference>
<dbReference type="Gene3D" id="2.130.10.10">
    <property type="entry name" value="YVTN repeat-like/Quinoprotein amine dehydrogenase"/>
    <property type="match status" value="2"/>
</dbReference>
<dbReference type="GeneID" id="110244418"/>
<dbReference type="SMART" id="SM00320">
    <property type="entry name" value="WD40"/>
    <property type="match status" value="3"/>
</dbReference>
<reference evidence="4" key="1">
    <citation type="submission" date="2022-11" db="UniProtKB">
        <authorList>
            <consortium name="EnsemblMetazoa"/>
        </authorList>
    </citation>
    <scope>IDENTIFICATION</scope>
</reference>
<organism evidence="4 5">
    <name type="scientific">Exaiptasia diaphana</name>
    <name type="common">Tropical sea anemone</name>
    <name type="synonym">Aiptasia pulchella</name>
    <dbReference type="NCBI Taxonomy" id="2652724"/>
    <lineage>
        <taxon>Eukaryota</taxon>
        <taxon>Metazoa</taxon>
        <taxon>Cnidaria</taxon>
        <taxon>Anthozoa</taxon>
        <taxon>Hexacorallia</taxon>
        <taxon>Actiniaria</taxon>
        <taxon>Aiptasiidae</taxon>
        <taxon>Exaiptasia</taxon>
    </lineage>
</organism>
<dbReference type="SUPFAM" id="SSF50978">
    <property type="entry name" value="WD40 repeat-like"/>
    <property type="match status" value="1"/>
</dbReference>
<name>A0A913XLM5_EXADI</name>
<dbReference type="Proteomes" id="UP000887567">
    <property type="component" value="Unplaced"/>
</dbReference>
<dbReference type="GO" id="GO:0000209">
    <property type="term" value="P:protein polyubiquitination"/>
    <property type="evidence" value="ECO:0007669"/>
    <property type="project" value="TreeGrafter"/>
</dbReference>
<dbReference type="InterPro" id="IPR051983">
    <property type="entry name" value="WSB_SOCS-box_domain"/>
</dbReference>
<dbReference type="InterPro" id="IPR036322">
    <property type="entry name" value="WD40_repeat_dom_sf"/>
</dbReference>
<proteinExistence type="predicted"/>
<keyword evidence="5" id="KW-1185">Reference proteome</keyword>
<evidence type="ECO:0000256" key="2">
    <source>
        <dbReference type="PROSITE-ProRule" id="PRU00221"/>
    </source>
</evidence>
<accession>A0A913XLM5</accession>
<dbReference type="PROSITE" id="PS50225">
    <property type="entry name" value="SOCS"/>
    <property type="match status" value="1"/>
</dbReference>
<dbReference type="CDD" id="cd03717">
    <property type="entry name" value="SOCS_SOCS_like"/>
    <property type="match status" value="1"/>
</dbReference>
<keyword evidence="2" id="KW-0853">WD repeat</keyword>
<dbReference type="AlphaFoldDB" id="A0A913XLM5"/>
<dbReference type="InterPro" id="IPR036036">
    <property type="entry name" value="SOCS_box-like_dom_sf"/>
</dbReference>
<dbReference type="InterPro" id="IPR015943">
    <property type="entry name" value="WD40/YVTN_repeat-like_dom_sf"/>
</dbReference>
<dbReference type="InterPro" id="IPR001680">
    <property type="entry name" value="WD40_rpt"/>
</dbReference>
<dbReference type="Pfam" id="PF07525">
    <property type="entry name" value="SOCS_box"/>
    <property type="match status" value="1"/>
</dbReference>